<dbReference type="PANTHER" id="PTHR48025:SF1">
    <property type="entry name" value="RRM DOMAIN-CONTAINING PROTEIN"/>
    <property type="match status" value="1"/>
</dbReference>
<dbReference type="InterPro" id="IPR012677">
    <property type="entry name" value="Nucleotide-bd_a/b_plait_sf"/>
</dbReference>
<evidence type="ECO:0000256" key="2">
    <source>
        <dbReference type="PROSITE-ProRule" id="PRU00176"/>
    </source>
</evidence>
<keyword evidence="5" id="KW-1185">Reference proteome</keyword>
<dbReference type="OMA" id="SEKDACE"/>
<dbReference type="InterPro" id="IPR000504">
    <property type="entry name" value="RRM_dom"/>
</dbReference>
<dbReference type="SMART" id="SM00360">
    <property type="entry name" value="RRM"/>
    <property type="match status" value="2"/>
</dbReference>
<protein>
    <recommendedName>
        <fullName evidence="3">RRM domain-containing protein</fullName>
    </recommendedName>
</protein>
<dbReference type="InParanoid" id="A0A7M7GBT3"/>
<evidence type="ECO:0000259" key="3">
    <source>
        <dbReference type="PROSITE" id="PS50102"/>
    </source>
</evidence>
<sequence>MNQNTNESTENLIQMDSKNCYCILFPNYKKLDLSTIEDIFSNYGRVISVTAAGNERGYRFVRYPSREEAQRAVENVTNDYDIHLKSHKPKNQLERQSKSYKKYLKSIEGQRDESVEEFKRPSVPVWEYEVQENHSDSGSCSSNELKDKTLYFVKKSPSTNSSPGLENSDQLRSTVSMERMNQRYYELENPKQQVVTPSDSECVPDLVSTKDPEKHMVVLTAGEVVVGNIPTRLGGAFLLHLFDRHHPIAISYLQSVPRANARYCHVYFRSDKEAQLVEREFDQYDLMGRRLVVMRPEKLVRFGAM</sequence>
<accession>A0A7M7GBT3</accession>
<dbReference type="EnsemblMetazoa" id="XM_003424763">
    <property type="protein sequence ID" value="XP_003424811"/>
    <property type="gene ID" value="LOC100678440"/>
</dbReference>
<reference evidence="4" key="1">
    <citation type="submission" date="2021-01" db="UniProtKB">
        <authorList>
            <consortium name="EnsemblMetazoa"/>
        </authorList>
    </citation>
    <scope>IDENTIFICATION</scope>
</reference>
<name>A0A7M7GBT3_NASVI</name>
<dbReference type="Pfam" id="PF00076">
    <property type="entry name" value="RRM_1"/>
    <property type="match status" value="1"/>
</dbReference>
<dbReference type="Gene3D" id="3.30.70.330">
    <property type="match status" value="2"/>
</dbReference>
<dbReference type="InterPro" id="IPR050502">
    <property type="entry name" value="Euk_RNA-bind_prot"/>
</dbReference>
<evidence type="ECO:0000313" key="5">
    <source>
        <dbReference type="Proteomes" id="UP000002358"/>
    </source>
</evidence>
<dbReference type="InterPro" id="IPR035979">
    <property type="entry name" value="RBD_domain_sf"/>
</dbReference>
<dbReference type="SUPFAM" id="SSF54928">
    <property type="entry name" value="RNA-binding domain, RBD"/>
    <property type="match status" value="1"/>
</dbReference>
<proteinExistence type="predicted"/>
<keyword evidence="1 2" id="KW-0694">RNA-binding</keyword>
<feature type="domain" description="RRM" evidence="3">
    <location>
        <begin position="21"/>
        <end position="91"/>
    </location>
</feature>
<dbReference type="PANTHER" id="PTHR48025">
    <property type="entry name" value="OS02G0815200 PROTEIN"/>
    <property type="match status" value="1"/>
</dbReference>
<dbReference type="AlphaFoldDB" id="A0A7M7GBT3"/>
<dbReference type="Proteomes" id="UP000002358">
    <property type="component" value="Chromosome 5"/>
</dbReference>
<organism evidence="4 5">
    <name type="scientific">Nasonia vitripennis</name>
    <name type="common">Parasitic wasp</name>
    <dbReference type="NCBI Taxonomy" id="7425"/>
    <lineage>
        <taxon>Eukaryota</taxon>
        <taxon>Metazoa</taxon>
        <taxon>Ecdysozoa</taxon>
        <taxon>Arthropoda</taxon>
        <taxon>Hexapoda</taxon>
        <taxon>Insecta</taxon>
        <taxon>Pterygota</taxon>
        <taxon>Neoptera</taxon>
        <taxon>Endopterygota</taxon>
        <taxon>Hymenoptera</taxon>
        <taxon>Apocrita</taxon>
        <taxon>Proctotrupomorpha</taxon>
        <taxon>Chalcidoidea</taxon>
        <taxon>Pteromalidae</taxon>
        <taxon>Pteromalinae</taxon>
        <taxon>Nasonia</taxon>
    </lineage>
</organism>
<evidence type="ECO:0000313" key="4">
    <source>
        <dbReference type="EnsemblMetazoa" id="XP_003424811"/>
    </source>
</evidence>
<dbReference type="CDD" id="cd00590">
    <property type="entry name" value="RRM_SF"/>
    <property type="match status" value="2"/>
</dbReference>
<evidence type="ECO:0000256" key="1">
    <source>
        <dbReference type="ARBA" id="ARBA00022884"/>
    </source>
</evidence>
<dbReference type="PROSITE" id="PS50102">
    <property type="entry name" value="RRM"/>
    <property type="match status" value="1"/>
</dbReference>
<dbReference type="GO" id="GO:0003729">
    <property type="term" value="F:mRNA binding"/>
    <property type="evidence" value="ECO:0007669"/>
    <property type="project" value="TreeGrafter"/>
</dbReference>
<gene>
    <name evidence="4" type="primary">100678440</name>
</gene>
<dbReference type="OrthoDB" id="7682993at2759"/>
<dbReference type="KEGG" id="nvi:100678440"/>